<keyword evidence="3 5" id="KW-1133">Transmembrane helix</keyword>
<evidence type="ECO:0000313" key="6">
    <source>
        <dbReference type="EMBL" id="GEM46489.1"/>
    </source>
</evidence>
<evidence type="ECO:0000313" key="7">
    <source>
        <dbReference type="Proteomes" id="UP000321306"/>
    </source>
</evidence>
<keyword evidence="2 5" id="KW-0812">Transmembrane</keyword>
<dbReference type="EMBL" id="BJXB01000008">
    <property type="protein sequence ID" value="GEM46489.1"/>
    <property type="molecule type" value="Genomic_DNA"/>
</dbReference>
<dbReference type="Pfam" id="PF04140">
    <property type="entry name" value="ICMT"/>
    <property type="match status" value="1"/>
</dbReference>
<evidence type="ECO:0000256" key="4">
    <source>
        <dbReference type="ARBA" id="ARBA00023136"/>
    </source>
</evidence>
<dbReference type="OrthoDB" id="7203053at2"/>
<gene>
    <name evidence="6" type="ORF">DC3_21240</name>
</gene>
<comment type="subcellular location">
    <subcellularLocation>
        <location evidence="1">Membrane</location>
        <topology evidence="1">Multi-pass membrane protein</topology>
    </subcellularLocation>
</comment>
<dbReference type="InterPro" id="IPR052527">
    <property type="entry name" value="Metal_cation-efflux_comp"/>
</dbReference>
<keyword evidence="6" id="KW-0489">Methyltransferase</keyword>
<dbReference type="Proteomes" id="UP000321306">
    <property type="component" value="Unassembled WGS sequence"/>
</dbReference>
<dbReference type="AlphaFoldDB" id="A0A511N108"/>
<organism evidence="6 7">
    <name type="scientific">Deinococcus cellulosilyticus (strain DSM 18568 / NBRC 106333 / KACC 11606 / 5516J-15)</name>
    <dbReference type="NCBI Taxonomy" id="1223518"/>
    <lineage>
        <taxon>Bacteria</taxon>
        <taxon>Thermotogati</taxon>
        <taxon>Deinococcota</taxon>
        <taxon>Deinococci</taxon>
        <taxon>Deinococcales</taxon>
        <taxon>Deinococcaceae</taxon>
        <taxon>Deinococcus</taxon>
    </lineage>
</organism>
<dbReference type="GO" id="GO:0004671">
    <property type="term" value="F:protein C-terminal S-isoprenylcysteine carboxyl O-methyltransferase activity"/>
    <property type="evidence" value="ECO:0007669"/>
    <property type="project" value="InterPro"/>
</dbReference>
<keyword evidence="4 5" id="KW-0472">Membrane</keyword>
<dbReference type="RefSeq" id="WP_146884305.1">
    <property type="nucleotide sequence ID" value="NZ_BJXB01000008.1"/>
</dbReference>
<evidence type="ECO:0000256" key="5">
    <source>
        <dbReference type="SAM" id="Phobius"/>
    </source>
</evidence>
<reference evidence="6 7" key="1">
    <citation type="submission" date="2019-07" db="EMBL/GenBank/DDBJ databases">
        <title>Whole genome shotgun sequence of Deinococcus cellulosilyticus NBRC 106333.</title>
        <authorList>
            <person name="Hosoyama A."/>
            <person name="Uohara A."/>
            <person name="Ohji S."/>
            <person name="Ichikawa N."/>
        </authorList>
    </citation>
    <scope>NUCLEOTIDE SEQUENCE [LARGE SCALE GENOMIC DNA]</scope>
    <source>
        <strain evidence="6 7">NBRC 106333</strain>
    </source>
</reference>
<dbReference type="GO" id="GO:0016020">
    <property type="term" value="C:membrane"/>
    <property type="evidence" value="ECO:0007669"/>
    <property type="project" value="UniProtKB-SubCell"/>
</dbReference>
<accession>A0A511N108</accession>
<sequence>MPSIILLLVVAAQRLLELRIAKRNEAWARSRGAKEYGREHYWMFFVLHPLWMLAFTLEGYFRDAPVQGWAVVAYLILQLLRYSVISTLGPYWNTRILIVPGGQKVTGGLYRFLKHPNYVVVALEILITPLVVGAWWTALVFSVLNALVMRVRIPAEERALREYEGLPRAEGRGPRANR</sequence>
<proteinExistence type="predicted"/>
<feature type="transmembrane region" description="Helical" evidence="5">
    <location>
        <begin position="41"/>
        <end position="61"/>
    </location>
</feature>
<comment type="caution">
    <text evidence="6">The sequence shown here is derived from an EMBL/GenBank/DDBJ whole genome shotgun (WGS) entry which is preliminary data.</text>
</comment>
<dbReference type="Gene3D" id="1.20.120.1630">
    <property type="match status" value="1"/>
</dbReference>
<evidence type="ECO:0000256" key="1">
    <source>
        <dbReference type="ARBA" id="ARBA00004141"/>
    </source>
</evidence>
<evidence type="ECO:0000256" key="2">
    <source>
        <dbReference type="ARBA" id="ARBA00022692"/>
    </source>
</evidence>
<protein>
    <submittedName>
        <fullName evidence="6">Isoprenylcysteine carboxyl methyltransferase</fullName>
    </submittedName>
</protein>
<feature type="transmembrane region" description="Helical" evidence="5">
    <location>
        <begin position="118"/>
        <end position="148"/>
    </location>
</feature>
<dbReference type="GO" id="GO:0032259">
    <property type="term" value="P:methylation"/>
    <property type="evidence" value="ECO:0007669"/>
    <property type="project" value="UniProtKB-KW"/>
</dbReference>
<keyword evidence="6" id="KW-0808">Transferase</keyword>
<evidence type="ECO:0000256" key="3">
    <source>
        <dbReference type="ARBA" id="ARBA00022989"/>
    </source>
</evidence>
<name>A0A511N108_DEIC1</name>
<keyword evidence="7" id="KW-1185">Reference proteome</keyword>
<dbReference type="PANTHER" id="PTHR43847">
    <property type="entry name" value="BLL3993 PROTEIN"/>
    <property type="match status" value="1"/>
</dbReference>
<feature type="transmembrane region" description="Helical" evidence="5">
    <location>
        <begin position="68"/>
        <end position="85"/>
    </location>
</feature>
<dbReference type="InterPro" id="IPR007269">
    <property type="entry name" value="ICMT_MeTrfase"/>
</dbReference>
<dbReference type="PANTHER" id="PTHR43847:SF1">
    <property type="entry name" value="BLL3993 PROTEIN"/>
    <property type="match status" value="1"/>
</dbReference>